<dbReference type="Gene3D" id="2.180.10.10">
    <property type="entry name" value="RHS repeat-associated core"/>
    <property type="match status" value="1"/>
</dbReference>
<evidence type="ECO:0000256" key="1">
    <source>
        <dbReference type="SAM" id="SignalP"/>
    </source>
</evidence>
<comment type="caution">
    <text evidence="2">The sequence shown here is derived from an EMBL/GenBank/DDBJ whole genome shotgun (WGS) entry which is preliminary data.</text>
</comment>
<dbReference type="EMBL" id="JASMRN010000005">
    <property type="protein sequence ID" value="MEZ7515159.1"/>
    <property type="molecule type" value="Genomic_DNA"/>
</dbReference>
<name>A0ABV4KBY3_9FLAO</name>
<feature type="signal peptide" evidence="1">
    <location>
        <begin position="1"/>
        <end position="20"/>
    </location>
</feature>
<feature type="chain" id="PRO_5047065851" description="YD repeat-containing protein" evidence="1">
    <location>
        <begin position="21"/>
        <end position="261"/>
    </location>
</feature>
<evidence type="ECO:0008006" key="4">
    <source>
        <dbReference type="Google" id="ProtNLM"/>
    </source>
</evidence>
<keyword evidence="1" id="KW-0732">Signal</keyword>
<sequence>MKKSKGVISLFIVFISLIFACSGENKSAASLVKKVIETTEDGKEAATVYTYEGDLIKTIDAAATVTTFTYSNELITKKSVLNKETKTTVVTTYLYDNEKLVEAKTDSNGVKYTYKSKDSITFEQYDIDADNNQKVLFTGLLIYEKGNLAKEEHTTVSNEGKTVEKETVDYEYDDKVNPLATAKGFANLLDYKEVASANNVTIIAVTNSKKEGEQEISAANLYMYSYTYDAKGMLPTEQITSDVRPQKGKSGALKTAYFYNE</sequence>
<keyword evidence="3" id="KW-1185">Reference proteome</keyword>
<organism evidence="2 3">
    <name type="scientific">Flavobacterium frigidarium</name>
    <dbReference type="NCBI Taxonomy" id="99286"/>
    <lineage>
        <taxon>Bacteria</taxon>
        <taxon>Pseudomonadati</taxon>
        <taxon>Bacteroidota</taxon>
        <taxon>Flavobacteriia</taxon>
        <taxon>Flavobacteriales</taxon>
        <taxon>Flavobacteriaceae</taxon>
        <taxon>Flavobacterium</taxon>
    </lineage>
</organism>
<dbReference type="Proteomes" id="UP001568894">
    <property type="component" value="Unassembled WGS sequence"/>
</dbReference>
<protein>
    <recommendedName>
        <fullName evidence="4">YD repeat-containing protein</fullName>
    </recommendedName>
</protein>
<dbReference type="RefSeq" id="WP_371569459.1">
    <property type="nucleotide sequence ID" value="NZ_JASMRN010000005.1"/>
</dbReference>
<evidence type="ECO:0000313" key="2">
    <source>
        <dbReference type="EMBL" id="MEZ7515159.1"/>
    </source>
</evidence>
<reference evidence="2 3" key="1">
    <citation type="submission" date="2023-05" db="EMBL/GenBank/DDBJ databases">
        <title>Adaptations of aquatic viruses from atmosphere-close ecosystems of the Central Arctic Ocean.</title>
        <authorList>
            <person name="Rahlff J."/>
            <person name="Holmfeldt K."/>
        </authorList>
    </citation>
    <scope>NUCLEOTIDE SEQUENCE [LARGE SCALE GENOMIC DNA]</scope>
    <source>
        <strain evidence="2 3">Arc14</strain>
    </source>
</reference>
<accession>A0ABV4KBY3</accession>
<dbReference type="PROSITE" id="PS51257">
    <property type="entry name" value="PROKAR_LIPOPROTEIN"/>
    <property type="match status" value="1"/>
</dbReference>
<gene>
    <name evidence="2" type="ORF">QO192_07670</name>
</gene>
<evidence type="ECO:0000313" key="3">
    <source>
        <dbReference type="Proteomes" id="UP001568894"/>
    </source>
</evidence>
<proteinExistence type="predicted"/>